<protein>
    <submittedName>
        <fullName evidence="2">Uncharacterized protein</fullName>
    </submittedName>
</protein>
<sequence>MSTIIPQAASNGQPSPQIVISTVHGLLFTVPVELLNSLNNGRVSNELPTSAAASNGRSVRETR</sequence>
<proteinExistence type="predicted"/>
<keyword evidence="3" id="KW-1185">Reference proteome</keyword>
<reference evidence="2 3" key="1">
    <citation type="submission" date="2019-03" db="EMBL/GenBank/DDBJ databases">
        <title>Deep-cultivation of Planctomycetes and their phenomic and genomic characterization uncovers novel biology.</title>
        <authorList>
            <person name="Wiegand S."/>
            <person name="Jogler M."/>
            <person name="Boedeker C."/>
            <person name="Pinto D."/>
            <person name="Vollmers J."/>
            <person name="Rivas-Marin E."/>
            <person name="Kohn T."/>
            <person name="Peeters S.H."/>
            <person name="Heuer A."/>
            <person name="Rast P."/>
            <person name="Oberbeckmann S."/>
            <person name="Bunk B."/>
            <person name="Jeske O."/>
            <person name="Meyerdierks A."/>
            <person name="Storesund J.E."/>
            <person name="Kallscheuer N."/>
            <person name="Luecker S."/>
            <person name="Lage O.M."/>
            <person name="Pohl T."/>
            <person name="Merkel B.J."/>
            <person name="Hornburger P."/>
            <person name="Mueller R.-W."/>
            <person name="Bruemmer F."/>
            <person name="Labrenz M."/>
            <person name="Spormann A.M."/>
            <person name="Op den Camp H."/>
            <person name="Overmann J."/>
            <person name="Amann R."/>
            <person name="Jetten M.S.M."/>
            <person name="Mascher T."/>
            <person name="Medema M.H."/>
            <person name="Devos D.P."/>
            <person name="Kaster A.-K."/>
            <person name="Ovreas L."/>
            <person name="Rohde M."/>
            <person name="Galperin M.Y."/>
            <person name="Jogler C."/>
        </authorList>
    </citation>
    <scope>NUCLEOTIDE SEQUENCE [LARGE SCALE GENOMIC DNA]</scope>
    <source>
        <strain evidence="2 3">Enr13</strain>
    </source>
</reference>
<dbReference type="AlphaFoldDB" id="A0A518HPF5"/>
<feature type="region of interest" description="Disordered" evidence="1">
    <location>
        <begin position="41"/>
        <end position="63"/>
    </location>
</feature>
<organism evidence="2 3">
    <name type="scientific">Stieleria neptunia</name>
    <dbReference type="NCBI Taxonomy" id="2527979"/>
    <lineage>
        <taxon>Bacteria</taxon>
        <taxon>Pseudomonadati</taxon>
        <taxon>Planctomycetota</taxon>
        <taxon>Planctomycetia</taxon>
        <taxon>Pirellulales</taxon>
        <taxon>Pirellulaceae</taxon>
        <taxon>Stieleria</taxon>
    </lineage>
</organism>
<evidence type="ECO:0000313" key="2">
    <source>
        <dbReference type="EMBL" id="QDV42730.1"/>
    </source>
</evidence>
<dbReference type="KEGG" id="snep:Enr13x_25800"/>
<name>A0A518HPF5_9BACT</name>
<accession>A0A518HPF5</accession>
<gene>
    <name evidence="2" type="ORF">Enr13x_25800</name>
</gene>
<evidence type="ECO:0000313" key="3">
    <source>
        <dbReference type="Proteomes" id="UP000319004"/>
    </source>
</evidence>
<dbReference type="Proteomes" id="UP000319004">
    <property type="component" value="Chromosome"/>
</dbReference>
<feature type="compositionally biased region" description="Polar residues" evidence="1">
    <location>
        <begin position="41"/>
        <end position="57"/>
    </location>
</feature>
<dbReference type="EMBL" id="CP037423">
    <property type="protein sequence ID" value="QDV42730.1"/>
    <property type="molecule type" value="Genomic_DNA"/>
</dbReference>
<evidence type="ECO:0000256" key="1">
    <source>
        <dbReference type="SAM" id="MobiDB-lite"/>
    </source>
</evidence>